<evidence type="ECO:0000256" key="1">
    <source>
        <dbReference type="SAM" id="Phobius"/>
    </source>
</evidence>
<keyword evidence="1" id="KW-0472">Membrane</keyword>
<sequence>MTAKPAFLDGICTVYDCLPQYLQGGCLLIAVICALIFFFNRNRWFR</sequence>
<keyword evidence="1" id="KW-1133">Transmembrane helix</keyword>
<reference evidence="3" key="1">
    <citation type="journal article" date="2019" name="Int. J. Syst. Evol. Microbiol.">
        <title>The Global Catalogue of Microorganisms (GCM) 10K type strain sequencing project: providing services to taxonomists for standard genome sequencing and annotation.</title>
        <authorList>
            <consortium name="The Broad Institute Genomics Platform"/>
            <consortium name="The Broad Institute Genome Sequencing Center for Infectious Disease"/>
            <person name="Wu L."/>
            <person name="Ma J."/>
        </authorList>
    </citation>
    <scope>NUCLEOTIDE SEQUENCE [LARGE SCALE GENOMIC DNA]</scope>
    <source>
        <strain evidence="3">CCUG 55585</strain>
    </source>
</reference>
<dbReference type="EMBL" id="JBHTIF010000004">
    <property type="protein sequence ID" value="MFD0727055.1"/>
    <property type="molecule type" value="Genomic_DNA"/>
</dbReference>
<protein>
    <submittedName>
        <fullName evidence="2">Uncharacterized protein</fullName>
    </submittedName>
</protein>
<gene>
    <name evidence="2" type="ORF">ACFQ0E_15780</name>
</gene>
<keyword evidence="1" id="KW-0812">Transmembrane</keyword>
<name>A0ABW2YFP8_9GAMM</name>
<comment type="caution">
    <text evidence="2">The sequence shown here is derived from an EMBL/GenBank/DDBJ whole genome shotgun (WGS) entry which is preliminary data.</text>
</comment>
<dbReference type="RefSeq" id="WP_386825456.1">
    <property type="nucleotide sequence ID" value="NZ_JBHTIF010000004.1"/>
</dbReference>
<evidence type="ECO:0000313" key="3">
    <source>
        <dbReference type="Proteomes" id="UP001597110"/>
    </source>
</evidence>
<feature type="transmembrane region" description="Helical" evidence="1">
    <location>
        <begin position="20"/>
        <end position="39"/>
    </location>
</feature>
<dbReference type="Proteomes" id="UP001597110">
    <property type="component" value="Unassembled WGS sequence"/>
</dbReference>
<evidence type="ECO:0000313" key="2">
    <source>
        <dbReference type="EMBL" id="MFD0727055.1"/>
    </source>
</evidence>
<keyword evidence="3" id="KW-1185">Reference proteome</keyword>
<organism evidence="2 3">
    <name type="scientific">Lysobacter brunescens</name>
    <dbReference type="NCBI Taxonomy" id="262323"/>
    <lineage>
        <taxon>Bacteria</taxon>
        <taxon>Pseudomonadati</taxon>
        <taxon>Pseudomonadota</taxon>
        <taxon>Gammaproteobacteria</taxon>
        <taxon>Lysobacterales</taxon>
        <taxon>Lysobacteraceae</taxon>
        <taxon>Lysobacter</taxon>
    </lineage>
</organism>
<accession>A0ABW2YFP8</accession>
<proteinExistence type="predicted"/>